<dbReference type="SMART" id="SM00382">
    <property type="entry name" value="AAA"/>
    <property type="match status" value="1"/>
</dbReference>
<feature type="compositionally biased region" description="Polar residues" evidence="1">
    <location>
        <begin position="1260"/>
        <end position="1284"/>
    </location>
</feature>
<gene>
    <name evidence="3" type="ORF">CRH09_15570</name>
</gene>
<evidence type="ECO:0000313" key="4">
    <source>
        <dbReference type="Proteomes" id="UP000221961"/>
    </source>
</evidence>
<dbReference type="Pfam" id="PF08751">
    <property type="entry name" value="TrwC"/>
    <property type="match status" value="1"/>
</dbReference>
<evidence type="ECO:0000256" key="1">
    <source>
        <dbReference type="SAM" id="MobiDB-lite"/>
    </source>
</evidence>
<dbReference type="CDD" id="cd18809">
    <property type="entry name" value="SF1_C_RecD"/>
    <property type="match status" value="1"/>
</dbReference>
<dbReference type="Gene3D" id="3.40.50.300">
    <property type="entry name" value="P-loop containing nucleotide triphosphate hydrolases"/>
    <property type="match status" value="2"/>
</dbReference>
<organism evidence="3 4">
    <name type="scientific">Nocardia terpenica</name>
    <dbReference type="NCBI Taxonomy" id="455432"/>
    <lineage>
        <taxon>Bacteria</taxon>
        <taxon>Bacillati</taxon>
        <taxon>Actinomycetota</taxon>
        <taxon>Actinomycetes</taxon>
        <taxon>Mycobacteriales</taxon>
        <taxon>Nocardiaceae</taxon>
        <taxon>Nocardia</taxon>
    </lineage>
</organism>
<accession>A0A291RIK0</accession>
<dbReference type="SUPFAM" id="SSF52540">
    <property type="entry name" value="P-loop containing nucleoside triphosphate hydrolases"/>
    <property type="match status" value="2"/>
</dbReference>
<dbReference type="NCBIfam" id="NF041492">
    <property type="entry name" value="MobF"/>
    <property type="match status" value="1"/>
</dbReference>
<dbReference type="SUPFAM" id="SSF55464">
    <property type="entry name" value="Origin of replication-binding domain, RBD-like"/>
    <property type="match status" value="1"/>
</dbReference>
<dbReference type="Proteomes" id="UP000221961">
    <property type="component" value="Chromosome"/>
</dbReference>
<dbReference type="Pfam" id="PF13604">
    <property type="entry name" value="AAA_30"/>
    <property type="match status" value="1"/>
</dbReference>
<dbReference type="RefSeq" id="WP_098694549.1">
    <property type="nucleotide sequence ID" value="NZ_CP023778.1"/>
</dbReference>
<dbReference type="EMBL" id="CP023778">
    <property type="protein sequence ID" value="ATL67406.1"/>
    <property type="molecule type" value="Genomic_DNA"/>
</dbReference>
<name>A0A291RIK0_9NOCA</name>
<sequence length="1310" mass="142379">MTIHRLHAGDGYLYLTRQVVTGDRARDRTRDLTRYYTETGTPPGIWIGRGAQELGLSGEVTEAQMQALFGEGLHPDADTIISAEIAAGRTAKQAVEAAKIGSNFYEFTTKPSPINDILARRIEEFTQIQRRRPTWDERTALRTDAAREHLTADFGYTPDRAAIEAALAEEKAASRKAVAGFDCVFTPPKSISLLWALGDPDIRAAVWQCHREAVREVLAWAESQCAVTRRGHNGVRQIDADGLVIAAFEHFDNRCGDPNLHTHAVISGKVCGSDGAWSALDARPLYASGVSLSCRYNATVVGKVRRRIRFRFEERYRGRGRQPVLEVVGIGDEMIAEFSRSRDIIARTEQLVAQYRAAHGRSPSTVTQYKLAQQATLETRNAKPLPRSLRDMLTEWSDRAHAFLADGRTATDFVRDLPRDTDPGTPKPFDVTDIAVAAGADLGGVTALAAADRHELDAHVSNQLDTCWFATPKQRDHAHTLVRRLLSHDPPTALLDRIDAAFTARQRSTYEPQSISAKVVQTVARRRATWTEANIRSAAEDRIAVCEFATDNDHRAAVEEVTAIVRDRLSLRLTIDPDPVPPGFSRHTGDSVFTRTGATRYTSPAVLDAETRLLDAAHTPTTQSIPAQHVDRAIAHIQRRGGPQFDDGQRAIARYLCTNGMLLSVAVGPAGTGKTTAMKAVADAWRASGRNVVALAPSASAAHELSTALGVPAKTIAKLLAQAHYGASTGVSAAAMILIDEAAMAATADLDAVLALAQQRGAVIRCIGDSEQLSAVEAGGIIRTLARDTRAPSLQRLVRFSDPDEAAATLHVRHGNTENAWEFYDSHARVTAGMSHELRQAILSAHLADTERGVSSLMIASTLANVSALNAATQAAHAATGHIDTTGPSIRLSDNHTGYLGDIIVTRLNSAALRITHGTRNGAGINNGDLWHIHRIHTDKSLTATGIGHRGTVHLPADYIRHHVELGYATTIHRAEGTTVDHAYVLMDDTVGRALAYVGLTRGRHLNRIYLATDHLIDPTGDQQPDDPVEPKTMFARVLARDDDNLSAIDVMRAEQAAADRRARTSYTEIYQQLADAHATYLLDRALPVAFYRDAARSQKFQELLDTITLADAHGLDTRALAGAIATNDHQDLGESLTTARDTAAVLRARADHWIHNHIPIAPPAVTIATTDTLTNLCNADASTLAAALNTSPSLSIPPVSFRTLRDAPYSGRCRPVPPPHPGGDTQLTAYAKRLRQRILASADTSANIDQPAFGKLSRSDFTAPQSSAEDWQSTRFTPGTTAPNPRFSASPRRQHQSIGFPRSKRRRSL</sequence>
<feature type="region of interest" description="Disordered" evidence="1">
    <location>
        <begin position="1257"/>
        <end position="1310"/>
    </location>
</feature>
<dbReference type="InterPro" id="IPR003593">
    <property type="entry name" value="AAA+_ATPase"/>
</dbReference>
<feature type="domain" description="AAA+ ATPase" evidence="2">
    <location>
        <begin position="660"/>
        <end position="777"/>
    </location>
</feature>
<evidence type="ECO:0000259" key="2">
    <source>
        <dbReference type="SMART" id="SM00382"/>
    </source>
</evidence>
<dbReference type="KEGG" id="ntp:CRH09_15570"/>
<reference evidence="3 4" key="1">
    <citation type="submission" date="2017-10" db="EMBL/GenBank/DDBJ databases">
        <title>Comparative genomics between pathogenic Norcardia.</title>
        <authorList>
            <person name="Zeng L."/>
        </authorList>
    </citation>
    <scope>NUCLEOTIDE SEQUENCE [LARGE SCALE GENOMIC DNA]</scope>
    <source>
        <strain evidence="3 4">NC_YFY_NT001</strain>
    </source>
</reference>
<dbReference type="GeneID" id="88358798"/>
<protein>
    <recommendedName>
        <fullName evidence="2">AAA+ ATPase domain-containing protein</fullName>
    </recommendedName>
</protein>
<proteinExistence type="predicted"/>
<dbReference type="InterPro" id="IPR014862">
    <property type="entry name" value="TrwC"/>
</dbReference>
<dbReference type="InterPro" id="IPR027417">
    <property type="entry name" value="P-loop_NTPase"/>
</dbReference>
<evidence type="ECO:0000313" key="3">
    <source>
        <dbReference type="EMBL" id="ATL67406.1"/>
    </source>
</evidence>
<dbReference type="Gene3D" id="2.30.30.940">
    <property type="match status" value="1"/>
</dbReference>